<dbReference type="PROSITE" id="PS00139">
    <property type="entry name" value="THIOL_PROTEASE_CYS"/>
    <property type="match status" value="1"/>
</dbReference>
<keyword evidence="3" id="KW-0378">Hydrolase</keyword>
<evidence type="ECO:0000256" key="1">
    <source>
        <dbReference type="ARBA" id="ARBA00008455"/>
    </source>
</evidence>
<dbReference type="InterPro" id="IPR000169">
    <property type="entry name" value="Pept_cys_AS"/>
</dbReference>
<dbReference type="InterPro" id="IPR038765">
    <property type="entry name" value="Papain-like_cys_pep_sf"/>
</dbReference>
<evidence type="ECO:0000259" key="8">
    <source>
        <dbReference type="SMART" id="SM00645"/>
    </source>
</evidence>
<evidence type="ECO:0000256" key="4">
    <source>
        <dbReference type="ARBA" id="ARBA00022807"/>
    </source>
</evidence>
<keyword evidence="2" id="KW-0645">Protease</keyword>
<evidence type="ECO:0000256" key="6">
    <source>
        <dbReference type="ARBA" id="ARBA00023157"/>
    </source>
</evidence>
<dbReference type="OMA" id="MESAFFI"/>
<dbReference type="InterPro" id="IPR025660">
    <property type="entry name" value="Pept_his_AS"/>
</dbReference>
<evidence type="ECO:0000256" key="5">
    <source>
        <dbReference type="ARBA" id="ARBA00023145"/>
    </source>
</evidence>
<dbReference type="Gene3D" id="3.90.70.10">
    <property type="entry name" value="Cysteine proteinases"/>
    <property type="match status" value="1"/>
</dbReference>
<evidence type="ECO:0000256" key="2">
    <source>
        <dbReference type="ARBA" id="ARBA00022670"/>
    </source>
</evidence>
<keyword evidence="7" id="KW-0732">Signal</keyword>
<reference evidence="9 10" key="1">
    <citation type="journal article" date="2014" name="Genome Biol. Evol.">
        <title>The genome of the myxosporean Thelohanellus kitauei shows adaptations to nutrient acquisition within its fish host.</title>
        <authorList>
            <person name="Yang Y."/>
            <person name="Xiong J."/>
            <person name="Zhou Z."/>
            <person name="Huo F."/>
            <person name="Miao W."/>
            <person name="Ran C."/>
            <person name="Liu Y."/>
            <person name="Zhang J."/>
            <person name="Feng J."/>
            <person name="Wang M."/>
            <person name="Wang M."/>
            <person name="Wang L."/>
            <person name="Yao B."/>
        </authorList>
    </citation>
    <scope>NUCLEOTIDE SEQUENCE [LARGE SCALE GENOMIC DNA]</scope>
    <source>
        <strain evidence="9">Wuqing</strain>
    </source>
</reference>
<dbReference type="PROSITE" id="PS00639">
    <property type="entry name" value="THIOL_PROTEASE_HIS"/>
    <property type="match status" value="1"/>
</dbReference>
<dbReference type="Pfam" id="PF00112">
    <property type="entry name" value="Peptidase_C1"/>
    <property type="match status" value="1"/>
</dbReference>
<accession>A0A0C2ME96</accession>
<keyword evidence="6" id="KW-1015">Disulfide bond</keyword>
<keyword evidence="10" id="KW-1185">Reference proteome</keyword>
<organism evidence="9 10">
    <name type="scientific">Thelohanellus kitauei</name>
    <name type="common">Myxosporean</name>
    <dbReference type="NCBI Taxonomy" id="669202"/>
    <lineage>
        <taxon>Eukaryota</taxon>
        <taxon>Metazoa</taxon>
        <taxon>Cnidaria</taxon>
        <taxon>Myxozoa</taxon>
        <taxon>Myxosporea</taxon>
        <taxon>Bivalvulida</taxon>
        <taxon>Platysporina</taxon>
        <taxon>Myxobolidae</taxon>
        <taxon>Thelohanellus</taxon>
    </lineage>
</organism>
<keyword evidence="5" id="KW-0865">Zymogen</keyword>
<keyword evidence="4" id="KW-0788">Thiol protease</keyword>
<sequence length="316" mass="36039">MKKNILIFLFAALFGQIVTEEENQVDIDLEWLNHKARYGLKFDYLENIERSQIFADNYKKVLKHNSENHGFLLEMNKFGHMVNMILLQKPEEILNCFSTNQKNPQKTPLFDKSEMPVRKSIDWRLYQVVSSVKNQQRCGSCYAFSAVFLTFIKIGAVESHFAIQTGILMNLSEQEIVDCSFQFGNKGCDGGLPDNVFRYMMARGVAPQSNYNYTGKDNHAHRLLSYLDLPQGDEAHLVRTVSFVGPVSIAIDANHVEFMLYKSGVFKIKNCSQENLNHAVLAVGYSVEGESYLIVKNRYLILLMKAGELTGEMMGM</sequence>
<dbReference type="OrthoDB" id="10253408at2759"/>
<feature type="signal peptide" evidence="7">
    <location>
        <begin position="1"/>
        <end position="19"/>
    </location>
</feature>
<evidence type="ECO:0000313" key="10">
    <source>
        <dbReference type="Proteomes" id="UP000031668"/>
    </source>
</evidence>
<dbReference type="CDD" id="cd02248">
    <property type="entry name" value="Peptidase_C1A"/>
    <property type="match status" value="1"/>
</dbReference>
<dbReference type="EMBL" id="JWZT01003821">
    <property type="protein sequence ID" value="KII65456.1"/>
    <property type="molecule type" value="Genomic_DNA"/>
</dbReference>
<dbReference type="Pfam" id="PF08246">
    <property type="entry name" value="Inhibitor_I29"/>
    <property type="match status" value="1"/>
</dbReference>
<dbReference type="InterPro" id="IPR013128">
    <property type="entry name" value="Peptidase_C1A"/>
</dbReference>
<dbReference type="SUPFAM" id="SSF54001">
    <property type="entry name" value="Cysteine proteinases"/>
    <property type="match status" value="1"/>
</dbReference>
<feature type="chain" id="PRO_5018659380" evidence="7">
    <location>
        <begin position="20"/>
        <end position="316"/>
    </location>
</feature>
<evidence type="ECO:0000313" key="9">
    <source>
        <dbReference type="EMBL" id="KII65456.1"/>
    </source>
</evidence>
<name>A0A0C2ME96_THEKT</name>
<gene>
    <name evidence="9" type="ORF">RF11_06355</name>
</gene>
<evidence type="ECO:0000256" key="3">
    <source>
        <dbReference type="ARBA" id="ARBA00022801"/>
    </source>
</evidence>
<dbReference type="GO" id="GO:0008234">
    <property type="term" value="F:cysteine-type peptidase activity"/>
    <property type="evidence" value="ECO:0007669"/>
    <property type="project" value="UniProtKB-KW"/>
</dbReference>
<evidence type="ECO:0000256" key="7">
    <source>
        <dbReference type="SAM" id="SignalP"/>
    </source>
</evidence>
<dbReference type="InterPro" id="IPR000668">
    <property type="entry name" value="Peptidase_C1A_C"/>
</dbReference>
<dbReference type="AlphaFoldDB" id="A0A0C2ME96"/>
<dbReference type="InterPro" id="IPR039417">
    <property type="entry name" value="Peptidase_C1A_papain-like"/>
</dbReference>
<comment type="similarity">
    <text evidence="1">Belongs to the peptidase C1 family.</text>
</comment>
<dbReference type="InterPro" id="IPR013201">
    <property type="entry name" value="Prot_inhib_I29"/>
</dbReference>
<dbReference type="SMART" id="SM00645">
    <property type="entry name" value="Pept_C1"/>
    <property type="match status" value="1"/>
</dbReference>
<protein>
    <submittedName>
        <fullName evidence="9">Cathepsin L1</fullName>
    </submittedName>
</protein>
<comment type="caution">
    <text evidence="9">The sequence shown here is derived from an EMBL/GenBank/DDBJ whole genome shotgun (WGS) entry which is preliminary data.</text>
</comment>
<dbReference type="Proteomes" id="UP000031668">
    <property type="component" value="Unassembled WGS sequence"/>
</dbReference>
<feature type="domain" description="Peptidase C1A papain C-terminal" evidence="8">
    <location>
        <begin position="117"/>
        <end position="313"/>
    </location>
</feature>
<dbReference type="GO" id="GO:0006508">
    <property type="term" value="P:proteolysis"/>
    <property type="evidence" value="ECO:0007669"/>
    <property type="project" value="UniProtKB-KW"/>
</dbReference>
<proteinExistence type="inferred from homology"/>
<dbReference type="PANTHER" id="PTHR12411">
    <property type="entry name" value="CYSTEINE PROTEASE FAMILY C1-RELATED"/>
    <property type="match status" value="1"/>
</dbReference>